<dbReference type="Proteomes" id="UP000526307">
    <property type="component" value="Unassembled WGS sequence"/>
</dbReference>
<dbReference type="EMBL" id="JABXYR010000001">
    <property type="protein sequence ID" value="NWO23139.1"/>
    <property type="molecule type" value="Genomic_DNA"/>
</dbReference>
<keyword evidence="2" id="KW-1185">Reference proteome</keyword>
<sequence>MSVKAIAEKSGMVRETLYNKIETGNFYASEISDISRVLRLTREERDAIFFKK</sequence>
<gene>
    <name evidence="1" type="ORF">HW270_03465</name>
</gene>
<accession>A0A7Y8VRC8</accession>
<evidence type="ECO:0000313" key="1">
    <source>
        <dbReference type="EMBL" id="NWO23139.1"/>
    </source>
</evidence>
<dbReference type="AlphaFoldDB" id="A0A7Y8VRC8"/>
<organism evidence="1 2">
    <name type="scientific">Mogibacterium timidum</name>
    <dbReference type="NCBI Taxonomy" id="35519"/>
    <lineage>
        <taxon>Bacteria</taxon>
        <taxon>Bacillati</taxon>
        <taxon>Bacillota</taxon>
        <taxon>Clostridia</taxon>
        <taxon>Peptostreptococcales</taxon>
        <taxon>Anaerovoracaceae</taxon>
        <taxon>Mogibacterium</taxon>
    </lineage>
</organism>
<evidence type="ECO:0000313" key="2">
    <source>
        <dbReference type="Proteomes" id="UP000526307"/>
    </source>
</evidence>
<proteinExistence type="predicted"/>
<name>A0A7Y8VRC8_9FIRM</name>
<protein>
    <submittedName>
        <fullName evidence="1">Uncharacterized protein</fullName>
    </submittedName>
</protein>
<comment type="caution">
    <text evidence="1">The sequence shown here is derived from an EMBL/GenBank/DDBJ whole genome shotgun (WGS) entry which is preliminary data.</text>
</comment>
<reference evidence="1 2" key="1">
    <citation type="submission" date="2020-06" db="EMBL/GenBank/DDBJ databases">
        <title>Mogibacterium timidum strain W9173 genomic sequence.</title>
        <authorList>
            <person name="Wade W.G."/>
            <person name="Johnston C.D."/>
            <person name="Chen T."/>
            <person name="Dewhirst F.E."/>
        </authorList>
    </citation>
    <scope>NUCLEOTIDE SEQUENCE [LARGE SCALE GENOMIC DNA]</scope>
    <source>
        <strain evidence="1 2">W9173</strain>
    </source>
</reference>